<keyword evidence="1" id="KW-0808">Transferase</keyword>
<evidence type="ECO:0000313" key="1">
    <source>
        <dbReference type="EMBL" id="MEJ7137271.1"/>
    </source>
</evidence>
<reference evidence="1" key="1">
    <citation type="submission" date="2023-10" db="EMBL/GenBank/DDBJ databases">
        <title>Amphibacter perezi, gen. nov., sp. nov. a novel taxa of the family Comamonadaceae, class Betaproteobacteria isolated from the skin microbiota of Pelophylax perezi from different populations.</title>
        <authorList>
            <person name="Costa S."/>
            <person name="Proenca D.N."/>
            <person name="Lopes I."/>
            <person name="Morais P.V."/>
        </authorList>
    </citation>
    <scope>NUCLEOTIDE SEQUENCE</scope>
    <source>
        <strain evidence="1">SL12-8</strain>
    </source>
</reference>
<sequence length="429" mass="48261">MKILLITANFAPRSASPAVRTVNYVKYLARLGHEIHVVTYTDEFLTIFSDADDELSKKVPSSVQISRVPAGILRRALSRRSGGDRKNAQLAKKSLSSNPLISLLVPDPHVDSVPTFIKTGCSIIAEWKPDVVITHGYPFSMHWVGARIKKRFPTLFWVADYGDPWVGDPVVELPRPQWRKRLDKWLEKRWISSADLLTVTTEPTKELYEQHYSFLQERIEIIPMGFDPDDFESMPLRGRPGHLAGKILFVHAGRIYPQARDPSPLIEAVGQLASQCPALASKLAIVLVGETDQEVLRLIKSNQCESFFHILEWVPVADSIAWMRRADWLLLFGNKGGIQIPGKIYQYIGANRPIFMTQINLADPSVDVVNSTENAVVVPNEAEFILEALKSVLGGEGSNNSTHPVSDRSRFSWPVLMHRLSQRIELIRS</sequence>
<evidence type="ECO:0000313" key="2">
    <source>
        <dbReference type="Proteomes" id="UP001364695"/>
    </source>
</evidence>
<dbReference type="EMBL" id="JAWDIE010000003">
    <property type="protein sequence ID" value="MEJ7137271.1"/>
    <property type="molecule type" value="Genomic_DNA"/>
</dbReference>
<gene>
    <name evidence="1" type="ORF">RV045_02355</name>
</gene>
<proteinExistence type="predicted"/>
<keyword evidence="2" id="KW-1185">Reference proteome</keyword>
<dbReference type="Proteomes" id="UP001364695">
    <property type="component" value="Unassembled WGS sequence"/>
</dbReference>
<dbReference type="EC" id="2.4.-.-" evidence="1"/>
<organism evidence="1 2">
    <name type="scientific">Amphibiibacter pelophylacis</name>
    <dbReference type="NCBI Taxonomy" id="1799477"/>
    <lineage>
        <taxon>Bacteria</taxon>
        <taxon>Pseudomonadati</taxon>
        <taxon>Pseudomonadota</taxon>
        <taxon>Betaproteobacteria</taxon>
        <taxon>Burkholderiales</taxon>
        <taxon>Sphaerotilaceae</taxon>
        <taxon>Amphibiibacter</taxon>
    </lineage>
</organism>
<accession>A0ACC6NZ71</accession>
<comment type="caution">
    <text evidence="1">The sequence shown here is derived from an EMBL/GenBank/DDBJ whole genome shotgun (WGS) entry which is preliminary data.</text>
</comment>
<keyword evidence="1" id="KW-0328">Glycosyltransferase</keyword>
<protein>
    <submittedName>
        <fullName evidence="1">Glycosyltransferase</fullName>
        <ecNumber evidence="1">2.4.-.-</ecNumber>
    </submittedName>
</protein>
<name>A0ACC6NZ71_9BURK</name>